<dbReference type="EMBL" id="JAIWYP010000004">
    <property type="protein sequence ID" value="KAH3841488.1"/>
    <property type="molecule type" value="Genomic_DNA"/>
</dbReference>
<evidence type="ECO:0000313" key="1">
    <source>
        <dbReference type="EMBL" id="KAH3841488.1"/>
    </source>
</evidence>
<reference evidence="1" key="2">
    <citation type="submission" date="2020-11" db="EMBL/GenBank/DDBJ databases">
        <authorList>
            <person name="McCartney M.A."/>
            <person name="Auch B."/>
            <person name="Kono T."/>
            <person name="Mallez S."/>
            <person name="Becker A."/>
            <person name="Gohl D.M."/>
            <person name="Silverstein K.A.T."/>
            <person name="Koren S."/>
            <person name="Bechman K.B."/>
            <person name="Herman A."/>
            <person name="Abrahante J.E."/>
            <person name="Garbe J."/>
        </authorList>
    </citation>
    <scope>NUCLEOTIDE SEQUENCE</scope>
    <source>
        <strain evidence="1">Duluth1</strain>
        <tissue evidence="1">Whole animal</tissue>
    </source>
</reference>
<dbReference type="Proteomes" id="UP000828390">
    <property type="component" value="Unassembled WGS sequence"/>
</dbReference>
<protein>
    <submittedName>
        <fullName evidence="1">Uncharacterized protein</fullName>
    </submittedName>
</protein>
<proteinExistence type="predicted"/>
<sequence length="67" mass="7588">MDKNCDDKIRNRCHSVRSAATSKANEKCVPIQEILQTAEWSNTGTFAKLYKKPIQTKDGFAITVLWS</sequence>
<accession>A0A9D4KL16</accession>
<reference evidence="1" key="1">
    <citation type="journal article" date="2019" name="bioRxiv">
        <title>The Genome of the Zebra Mussel, Dreissena polymorpha: A Resource for Invasive Species Research.</title>
        <authorList>
            <person name="McCartney M.A."/>
            <person name="Auch B."/>
            <person name="Kono T."/>
            <person name="Mallez S."/>
            <person name="Zhang Y."/>
            <person name="Obille A."/>
            <person name="Becker A."/>
            <person name="Abrahante J.E."/>
            <person name="Garbe J."/>
            <person name="Badalamenti J.P."/>
            <person name="Herman A."/>
            <person name="Mangelson H."/>
            <person name="Liachko I."/>
            <person name="Sullivan S."/>
            <person name="Sone E.D."/>
            <person name="Koren S."/>
            <person name="Silverstein K.A.T."/>
            <person name="Beckman K.B."/>
            <person name="Gohl D.M."/>
        </authorList>
    </citation>
    <scope>NUCLEOTIDE SEQUENCE</scope>
    <source>
        <strain evidence="1">Duluth1</strain>
        <tissue evidence="1">Whole animal</tissue>
    </source>
</reference>
<organism evidence="1 2">
    <name type="scientific">Dreissena polymorpha</name>
    <name type="common">Zebra mussel</name>
    <name type="synonym">Mytilus polymorpha</name>
    <dbReference type="NCBI Taxonomy" id="45954"/>
    <lineage>
        <taxon>Eukaryota</taxon>
        <taxon>Metazoa</taxon>
        <taxon>Spiralia</taxon>
        <taxon>Lophotrochozoa</taxon>
        <taxon>Mollusca</taxon>
        <taxon>Bivalvia</taxon>
        <taxon>Autobranchia</taxon>
        <taxon>Heteroconchia</taxon>
        <taxon>Euheterodonta</taxon>
        <taxon>Imparidentia</taxon>
        <taxon>Neoheterodontei</taxon>
        <taxon>Myida</taxon>
        <taxon>Dreissenoidea</taxon>
        <taxon>Dreissenidae</taxon>
        <taxon>Dreissena</taxon>
    </lineage>
</organism>
<evidence type="ECO:0000313" key="2">
    <source>
        <dbReference type="Proteomes" id="UP000828390"/>
    </source>
</evidence>
<comment type="caution">
    <text evidence="1">The sequence shown here is derived from an EMBL/GenBank/DDBJ whole genome shotgun (WGS) entry which is preliminary data.</text>
</comment>
<name>A0A9D4KL16_DREPO</name>
<gene>
    <name evidence="1" type="ORF">DPMN_114953</name>
</gene>
<keyword evidence="2" id="KW-1185">Reference proteome</keyword>
<dbReference type="AlphaFoldDB" id="A0A9D4KL16"/>